<organism evidence="2 3">
    <name type="scientific">Trifolium medium</name>
    <dbReference type="NCBI Taxonomy" id="97028"/>
    <lineage>
        <taxon>Eukaryota</taxon>
        <taxon>Viridiplantae</taxon>
        <taxon>Streptophyta</taxon>
        <taxon>Embryophyta</taxon>
        <taxon>Tracheophyta</taxon>
        <taxon>Spermatophyta</taxon>
        <taxon>Magnoliopsida</taxon>
        <taxon>eudicotyledons</taxon>
        <taxon>Gunneridae</taxon>
        <taxon>Pentapetalae</taxon>
        <taxon>rosids</taxon>
        <taxon>fabids</taxon>
        <taxon>Fabales</taxon>
        <taxon>Fabaceae</taxon>
        <taxon>Papilionoideae</taxon>
        <taxon>50 kb inversion clade</taxon>
        <taxon>NPAAA clade</taxon>
        <taxon>Hologalegina</taxon>
        <taxon>IRL clade</taxon>
        <taxon>Trifolieae</taxon>
        <taxon>Trifolium</taxon>
    </lineage>
</organism>
<sequence>MRSRSNPLNQMTSCPNPESSGDPPRLSLKSLGSLDLHSIPSNQMFLHCCGQILYKSSLDGDH</sequence>
<comment type="caution">
    <text evidence="2">The sequence shown here is derived from an EMBL/GenBank/DDBJ whole genome shotgun (WGS) entry which is preliminary data.</text>
</comment>
<evidence type="ECO:0000313" key="2">
    <source>
        <dbReference type="EMBL" id="MCI19617.1"/>
    </source>
</evidence>
<dbReference type="Proteomes" id="UP000265520">
    <property type="component" value="Unassembled WGS sequence"/>
</dbReference>
<feature type="region of interest" description="Disordered" evidence="1">
    <location>
        <begin position="1"/>
        <end position="27"/>
    </location>
</feature>
<protein>
    <submittedName>
        <fullName evidence="2">Uncharacterized protein</fullName>
    </submittedName>
</protein>
<proteinExistence type="predicted"/>
<accession>A0A392Q6V0</accession>
<evidence type="ECO:0000256" key="1">
    <source>
        <dbReference type="SAM" id="MobiDB-lite"/>
    </source>
</evidence>
<name>A0A392Q6V0_9FABA</name>
<evidence type="ECO:0000313" key="3">
    <source>
        <dbReference type="Proteomes" id="UP000265520"/>
    </source>
</evidence>
<keyword evidence="3" id="KW-1185">Reference proteome</keyword>
<dbReference type="AlphaFoldDB" id="A0A392Q6V0"/>
<feature type="compositionally biased region" description="Polar residues" evidence="1">
    <location>
        <begin position="1"/>
        <end position="19"/>
    </location>
</feature>
<reference evidence="2 3" key="1">
    <citation type="journal article" date="2018" name="Front. Plant Sci.">
        <title>Red Clover (Trifolium pratense) and Zigzag Clover (T. medium) - A Picture of Genomic Similarities and Differences.</title>
        <authorList>
            <person name="Dluhosova J."/>
            <person name="Istvanek J."/>
            <person name="Nedelnik J."/>
            <person name="Repkova J."/>
        </authorList>
    </citation>
    <scope>NUCLEOTIDE SEQUENCE [LARGE SCALE GENOMIC DNA]</scope>
    <source>
        <strain evidence="3">cv. 10/8</strain>
        <tissue evidence="2">Leaf</tissue>
    </source>
</reference>
<dbReference type="EMBL" id="LXQA010115661">
    <property type="protein sequence ID" value="MCI19617.1"/>
    <property type="molecule type" value="Genomic_DNA"/>
</dbReference>